<dbReference type="KEGG" id="dpx:DAPPUDRAFT_241436"/>
<feature type="signal peptide" evidence="10">
    <location>
        <begin position="1"/>
        <end position="22"/>
    </location>
</feature>
<dbReference type="Proteomes" id="UP000000305">
    <property type="component" value="Unassembled WGS sequence"/>
</dbReference>
<dbReference type="Pfam" id="PF00060">
    <property type="entry name" value="Lig_chan"/>
    <property type="match status" value="1"/>
</dbReference>
<reference evidence="12 13" key="1">
    <citation type="journal article" date="2011" name="Science">
        <title>The ecoresponsive genome of Daphnia pulex.</title>
        <authorList>
            <person name="Colbourne J.K."/>
            <person name="Pfrender M.E."/>
            <person name="Gilbert D."/>
            <person name="Thomas W.K."/>
            <person name="Tucker A."/>
            <person name="Oakley T.H."/>
            <person name="Tokishita S."/>
            <person name="Aerts A."/>
            <person name="Arnold G.J."/>
            <person name="Basu M.K."/>
            <person name="Bauer D.J."/>
            <person name="Caceres C.E."/>
            <person name="Carmel L."/>
            <person name="Casola C."/>
            <person name="Choi J.H."/>
            <person name="Detter J.C."/>
            <person name="Dong Q."/>
            <person name="Dusheyko S."/>
            <person name="Eads B.D."/>
            <person name="Frohlich T."/>
            <person name="Geiler-Samerotte K.A."/>
            <person name="Gerlach D."/>
            <person name="Hatcher P."/>
            <person name="Jogdeo S."/>
            <person name="Krijgsveld J."/>
            <person name="Kriventseva E.V."/>
            <person name="Kultz D."/>
            <person name="Laforsch C."/>
            <person name="Lindquist E."/>
            <person name="Lopez J."/>
            <person name="Manak J.R."/>
            <person name="Muller J."/>
            <person name="Pangilinan J."/>
            <person name="Patwardhan R.P."/>
            <person name="Pitluck S."/>
            <person name="Pritham E.J."/>
            <person name="Rechtsteiner A."/>
            <person name="Rho M."/>
            <person name="Rogozin I.B."/>
            <person name="Sakarya O."/>
            <person name="Salamov A."/>
            <person name="Schaack S."/>
            <person name="Shapiro H."/>
            <person name="Shiga Y."/>
            <person name="Skalitzky C."/>
            <person name="Smith Z."/>
            <person name="Souvorov A."/>
            <person name="Sung W."/>
            <person name="Tang Z."/>
            <person name="Tsuchiya D."/>
            <person name="Tu H."/>
            <person name="Vos H."/>
            <person name="Wang M."/>
            <person name="Wolf Y.I."/>
            <person name="Yamagata H."/>
            <person name="Yamada T."/>
            <person name="Ye Y."/>
            <person name="Shaw J.R."/>
            <person name="Andrews J."/>
            <person name="Crease T.J."/>
            <person name="Tang H."/>
            <person name="Lucas S.M."/>
            <person name="Robertson H.M."/>
            <person name="Bork P."/>
            <person name="Koonin E.V."/>
            <person name="Zdobnov E.M."/>
            <person name="Grigoriev I.V."/>
            <person name="Lynch M."/>
            <person name="Boore J.L."/>
        </authorList>
    </citation>
    <scope>NUCLEOTIDE SEQUENCE [LARGE SCALE GENOMIC DNA]</scope>
</reference>
<keyword evidence="3" id="KW-1003">Cell membrane</keyword>
<dbReference type="FunCoup" id="E9GE91">
    <property type="interactions" value="63"/>
</dbReference>
<feature type="chain" id="PRO_5003240257" description="Ionotropic glutamate receptor C-terminal domain-containing protein" evidence="10">
    <location>
        <begin position="23"/>
        <end position="372"/>
    </location>
</feature>
<evidence type="ECO:0000256" key="5">
    <source>
        <dbReference type="ARBA" id="ARBA00022989"/>
    </source>
</evidence>
<dbReference type="PhylomeDB" id="E9GE91"/>
<protein>
    <recommendedName>
        <fullName evidence="11">Ionotropic glutamate receptor C-terminal domain-containing protein</fullName>
    </recommendedName>
</protein>
<sequence length="372" mass="41718">MSLLSFLVLFTCFFISIPGFSSTPNPLNGQHLRVIWPLWSGNPKGIVGPIKGGVILEFLSQRLNFTYEMVRVTDATLGPLENGKGLFNYLLDQRCELLVQHIHPTFQTNAVVDLTLPWAYSDCVFAIPIPVETANINAVVKPFQWQIWLGLGISIVCVIAILNLLQRYLESYRSAFEMDLKTGNKPRAEKWQTEKQFLYVFGNLLSQGGFCPSKWLPYRLVAGVWTLAAFIFVQAYTSTLFTYVVTPINHPLINSVYDVAGSSDVKSFVLDEIRKDYKKTGKCNFQIAKESFLSATASFALPKNSPYTPTISQGLLELMQIGLIDHWDTWFRPMPPQCNGKPQSGNKTKKTTTPLSLKNLTGAFLLDDEAQA</sequence>
<dbReference type="HOGENOM" id="CLU_007257_4_1_1"/>
<evidence type="ECO:0000256" key="9">
    <source>
        <dbReference type="SAM" id="Phobius"/>
    </source>
</evidence>
<accession>E9GE91</accession>
<evidence type="ECO:0000256" key="10">
    <source>
        <dbReference type="SAM" id="SignalP"/>
    </source>
</evidence>
<keyword evidence="6 9" id="KW-0472">Membrane</keyword>
<keyword evidence="8" id="KW-0325">Glycoprotein</keyword>
<keyword evidence="5 9" id="KW-1133">Transmembrane helix</keyword>
<evidence type="ECO:0000259" key="11">
    <source>
        <dbReference type="Pfam" id="PF00060"/>
    </source>
</evidence>
<name>E9GE91_DAPPU</name>
<dbReference type="SUPFAM" id="SSF53850">
    <property type="entry name" value="Periplasmic binding protein-like II"/>
    <property type="match status" value="1"/>
</dbReference>
<gene>
    <name evidence="12" type="ORF">DAPPUDRAFT_241436</name>
</gene>
<dbReference type="Gene3D" id="1.10.287.70">
    <property type="match status" value="1"/>
</dbReference>
<evidence type="ECO:0000256" key="3">
    <source>
        <dbReference type="ARBA" id="ARBA00022475"/>
    </source>
</evidence>
<dbReference type="Gene3D" id="3.40.190.10">
    <property type="entry name" value="Periplasmic binding protein-like II"/>
    <property type="match status" value="1"/>
</dbReference>
<keyword evidence="7" id="KW-0675">Receptor</keyword>
<feature type="transmembrane region" description="Helical" evidence="9">
    <location>
        <begin position="145"/>
        <end position="165"/>
    </location>
</feature>
<dbReference type="GO" id="GO:0005886">
    <property type="term" value="C:plasma membrane"/>
    <property type="evidence" value="ECO:0007669"/>
    <property type="project" value="UniProtKB-SubCell"/>
</dbReference>
<dbReference type="GO" id="GO:0050906">
    <property type="term" value="P:detection of stimulus involved in sensory perception"/>
    <property type="evidence" value="ECO:0007669"/>
    <property type="project" value="UniProtKB-ARBA"/>
</dbReference>
<keyword evidence="10" id="KW-0732">Signal</keyword>
<dbReference type="STRING" id="6669.E9GE91"/>
<evidence type="ECO:0000256" key="2">
    <source>
        <dbReference type="ARBA" id="ARBA00008685"/>
    </source>
</evidence>
<comment type="subcellular location">
    <subcellularLocation>
        <location evidence="1">Cell membrane</location>
        <topology evidence="1">Multi-pass membrane protein</topology>
    </subcellularLocation>
</comment>
<dbReference type="PANTHER" id="PTHR42643">
    <property type="entry name" value="IONOTROPIC RECEPTOR 20A-RELATED"/>
    <property type="match status" value="1"/>
</dbReference>
<feature type="domain" description="Ionotropic glutamate receptor C-terminal" evidence="11">
    <location>
        <begin position="144"/>
        <end position="366"/>
    </location>
</feature>
<keyword evidence="4 9" id="KW-0812">Transmembrane</keyword>
<dbReference type="OrthoDB" id="6365708at2759"/>
<evidence type="ECO:0000256" key="8">
    <source>
        <dbReference type="ARBA" id="ARBA00023180"/>
    </source>
</evidence>
<evidence type="ECO:0000313" key="12">
    <source>
        <dbReference type="EMBL" id="EFX82352.1"/>
    </source>
</evidence>
<evidence type="ECO:0000256" key="7">
    <source>
        <dbReference type="ARBA" id="ARBA00023170"/>
    </source>
</evidence>
<proteinExistence type="inferred from homology"/>
<dbReference type="AlphaFoldDB" id="E9GE91"/>
<keyword evidence="13" id="KW-1185">Reference proteome</keyword>
<evidence type="ECO:0000256" key="6">
    <source>
        <dbReference type="ARBA" id="ARBA00023136"/>
    </source>
</evidence>
<organism evidence="12 13">
    <name type="scientific">Daphnia pulex</name>
    <name type="common">Water flea</name>
    <dbReference type="NCBI Taxonomy" id="6669"/>
    <lineage>
        <taxon>Eukaryota</taxon>
        <taxon>Metazoa</taxon>
        <taxon>Ecdysozoa</taxon>
        <taxon>Arthropoda</taxon>
        <taxon>Crustacea</taxon>
        <taxon>Branchiopoda</taxon>
        <taxon>Diplostraca</taxon>
        <taxon>Cladocera</taxon>
        <taxon>Anomopoda</taxon>
        <taxon>Daphniidae</taxon>
        <taxon>Daphnia</taxon>
    </lineage>
</organism>
<evidence type="ECO:0000256" key="1">
    <source>
        <dbReference type="ARBA" id="ARBA00004651"/>
    </source>
</evidence>
<dbReference type="PANTHER" id="PTHR42643:SF24">
    <property type="entry name" value="IONOTROPIC RECEPTOR 60A"/>
    <property type="match status" value="1"/>
</dbReference>
<dbReference type="InParanoid" id="E9GE91"/>
<dbReference type="eggNOG" id="KOG4440">
    <property type="taxonomic scope" value="Eukaryota"/>
</dbReference>
<evidence type="ECO:0000313" key="13">
    <source>
        <dbReference type="Proteomes" id="UP000000305"/>
    </source>
</evidence>
<evidence type="ECO:0000256" key="4">
    <source>
        <dbReference type="ARBA" id="ARBA00022692"/>
    </source>
</evidence>
<comment type="similarity">
    <text evidence="2">Belongs to the glutamate-gated ion channel (TC 1.A.10.1) family.</text>
</comment>
<dbReference type="InterPro" id="IPR052192">
    <property type="entry name" value="Insect_Ionotropic_Sensory_Rcpt"/>
</dbReference>
<dbReference type="FunFam" id="1.10.287.70:FF:000263">
    <property type="entry name" value="Uncharacterized protein"/>
    <property type="match status" value="1"/>
</dbReference>
<feature type="transmembrane region" description="Helical" evidence="9">
    <location>
        <begin position="220"/>
        <end position="245"/>
    </location>
</feature>
<dbReference type="InterPro" id="IPR001320">
    <property type="entry name" value="Iontro_rcpt_C"/>
</dbReference>
<dbReference type="GO" id="GO:0015276">
    <property type="term" value="F:ligand-gated monoatomic ion channel activity"/>
    <property type="evidence" value="ECO:0007669"/>
    <property type="project" value="InterPro"/>
</dbReference>
<dbReference type="EMBL" id="GL732540">
    <property type="protein sequence ID" value="EFX82352.1"/>
    <property type="molecule type" value="Genomic_DNA"/>
</dbReference>